<comment type="catalytic activity">
    <reaction evidence="7">
        <text>S-formylglutathione + H2O = formate + glutathione + H(+)</text>
        <dbReference type="Rhea" id="RHEA:14961"/>
        <dbReference type="ChEBI" id="CHEBI:15377"/>
        <dbReference type="ChEBI" id="CHEBI:15378"/>
        <dbReference type="ChEBI" id="CHEBI:15740"/>
        <dbReference type="ChEBI" id="CHEBI:57688"/>
        <dbReference type="ChEBI" id="CHEBI:57925"/>
        <dbReference type="EC" id="3.1.2.12"/>
    </reaction>
</comment>
<dbReference type="AlphaFoldDB" id="A0AAW0QQI8"/>
<evidence type="ECO:0000256" key="5">
    <source>
        <dbReference type="ARBA" id="ARBA00022801"/>
    </source>
</evidence>
<dbReference type="GO" id="GO:0018738">
    <property type="term" value="F:S-formylglutathione hydrolase activity"/>
    <property type="evidence" value="ECO:0007669"/>
    <property type="project" value="UniProtKB-EC"/>
</dbReference>
<reference evidence="8 9" key="1">
    <citation type="submission" date="2023-01" db="EMBL/GenBank/DDBJ databases">
        <title>Analysis of 21 Apiospora genomes using comparative genomics revels a genus with tremendous synthesis potential of carbohydrate active enzymes and secondary metabolites.</title>
        <authorList>
            <person name="Sorensen T."/>
        </authorList>
    </citation>
    <scope>NUCLEOTIDE SEQUENCE [LARGE SCALE GENOMIC DNA]</scope>
    <source>
        <strain evidence="8 9">CBS 117206</strain>
    </source>
</reference>
<dbReference type="PANTHER" id="PTHR10061">
    <property type="entry name" value="S-FORMYLGLUTATHIONE HYDROLASE"/>
    <property type="match status" value="1"/>
</dbReference>
<feature type="active site" description="Charge relay system" evidence="6">
    <location>
        <position position="153"/>
    </location>
</feature>
<proteinExistence type="inferred from homology"/>
<comment type="caution">
    <text evidence="8">The sequence shown here is derived from an EMBL/GenBank/DDBJ whole genome shotgun (WGS) entry which is preliminary data.</text>
</comment>
<dbReference type="GO" id="GO:0046294">
    <property type="term" value="P:formaldehyde catabolic process"/>
    <property type="evidence" value="ECO:0007669"/>
    <property type="project" value="InterPro"/>
</dbReference>
<keyword evidence="9" id="KW-1185">Reference proteome</keyword>
<protein>
    <recommendedName>
        <fullName evidence="3 7">S-formylglutathione hydrolase</fullName>
        <ecNumber evidence="2 7">3.1.2.12</ecNumber>
    </recommendedName>
</protein>
<feature type="active site" description="Charge relay system" evidence="6">
    <location>
        <position position="233"/>
    </location>
</feature>
<dbReference type="GO" id="GO:0052689">
    <property type="term" value="F:carboxylic ester hydrolase activity"/>
    <property type="evidence" value="ECO:0007669"/>
    <property type="project" value="UniProtKB-KW"/>
</dbReference>
<evidence type="ECO:0000256" key="1">
    <source>
        <dbReference type="ARBA" id="ARBA00005622"/>
    </source>
</evidence>
<dbReference type="InterPro" id="IPR014186">
    <property type="entry name" value="S-formylglutathione_hydrol"/>
</dbReference>
<dbReference type="GO" id="GO:0005829">
    <property type="term" value="C:cytosol"/>
    <property type="evidence" value="ECO:0007669"/>
    <property type="project" value="TreeGrafter"/>
</dbReference>
<sequence>MASTFETKATIATFGGKLLKLSHKSNATQTPMDVNLYLPPASNDRKVPVLIFLSGLTCTPQNCSEKGFFHAAASKAGLAVLYPDTSPRGADLPGEKDSWDFGEGAGFYVNATAEPWKKHYNMETYVTRELPEAIFGAFADKLDKTRVSITGHSMGGHGALTLFLKNPGMYRSVSALAPICNPSQCPWGEKAFGGYFGAGEKSQWAGSDATELVRAKLKSGEKLPCLIDVGTGDNFYNQKQLLPENFERAVKETGVEGVEVRYQPDYDHSYFFISSFAEDHVQHAAKYLL</sequence>
<dbReference type="EMBL" id="JAQQWP010000006">
    <property type="protein sequence ID" value="KAK8114365.1"/>
    <property type="molecule type" value="Genomic_DNA"/>
</dbReference>
<comment type="subcellular location">
    <subcellularLocation>
        <location evidence="7">Cytoplasm</location>
    </subcellularLocation>
</comment>
<keyword evidence="4 7" id="KW-0719">Serine esterase</keyword>
<keyword evidence="5 7" id="KW-0378">Hydrolase</keyword>
<evidence type="ECO:0000256" key="3">
    <source>
        <dbReference type="ARBA" id="ARBA00016774"/>
    </source>
</evidence>
<keyword evidence="7" id="KW-0963">Cytoplasm</keyword>
<dbReference type="FunFam" id="3.40.50.1820:FF:000002">
    <property type="entry name" value="S-formylglutathione hydrolase"/>
    <property type="match status" value="1"/>
</dbReference>
<gene>
    <name evidence="8" type="ORF">PG999_006434</name>
</gene>
<evidence type="ECO:0000256" key="7">
    <source>
        <dbReference type="RuleBase" id="RU363068"/>
    </source>
</evidence>
<accession>A0AAW0QQI8</accession>
<evidence type="ECO:0000313" key="9">
    <source>
        <dbReference type="Proteomes" id="UP001392437"/>
    </source>
</evidence>
<comment type="similarity">
    <text evidence="1 7">Belongs to the esterase D family.</text>
</comment>
<dbReference type="Gene3D" id="3.40.50.1820">
    <property type="entry name" value="alpha/beta hydrolase"/>
    <property type="match status" value="1"/>
</dbReference>
<organism evidence="8 9">
    <name type="scientific">Apiospora kogelbergensis</name>
    <dbReference type="NCBI Taxonomy" id="1337665"/>
    <lineage>
        <taxon>Eukaryota</taxon>
        <taxon>Fungi</taxon>
        <taxon>Dikarya</taxon>
        <taxon>Ascomycota</taxon>
        <taxon>Pezizomycotina</taxon>
        <taxon>Sordariomycetes</taxon>
        <taxon>Xylariomycetidae</taxon>
        <taxon>Amphisphaeriales</taxon>
        <taxon>Apiosporaceae</taxon>
        <taxon>Apiospora</taxon>
    </lineage>
</organism>
<dbReference type="InterPro" id="IPR029058">
    <property type="entry name" value="AB_hydrolase_fold"/>
</dbReference>
<dbReference type="Pfam" id="PF00756">
    <property type="entry name" value="Esterase"/>
    <property type="match status" value="1"/>
</dbReference>
<evidence type="ECO:0000256" key="2">
    <source>
        <dbReference type="ARBA" id="ARBA00012479"/>
    </source>
</evidence>
<dbReference type="SUPFAM" id="SSF53474">
    <property type="entry name" value="alpha/beta-Hydrolases"/>
    <property type="match status" value="1"/>
</dbReference>
<dbReference type="Proteomes" id="UP001392437">
    <property type="component" value="Unassembled WGS sequence"/>
</dbReference>
<dbReference type="NCBIfam" id="TIGR02821">
    <property type="entry name" value="fghA_ester_D"/>
    <property type="match status" value="1"/>
</dbReference>
<comment type="function">
    <text evidence="7">Serine hydrolase involved in the detoxification of formaldehyde.</text>
</comment>
<dbReference type="PANTHER" id="PTHR10061:SF0">
    <property type="entry name" value="S-FORMYLGLUTATHIONE HYDROLASE"/>
    <property type="match status" value="1"/>
</dbReference>
<evidence type="ECO:0000256" key="4">
    <source>
        <dbReference type="ARBA" id="ARBA00022487"/>
    </source>
</evidence>
<dbReference type="InterPro" id="IPR000801">
    <property type="entry name" value="Esterase-like"/>
</dbReference>
<name>A0AAW0QQI8_9PEZI</name>
<evidence type="ECO:0000256" key="6">
    <source>
        <dbReference type="PIRSR" id="PIRSR614186-1"/>
    </source>
</evidence>
<dbReference type="EC" id="3.1.2.12" evidence="2 7"/>
<evidence type="ECO:0000313" key="8">
    <source>
        <dbReference type="EMBL" id="KAK8114365.1"/>
    </source>
</evidence>
<feature type="active site" description="Charge relay system" evidence="6">
    <location>
        <position position="268"/>
    </location>
</feature>